<protein>
    <submittedName>
        <fullName evidence="3">Uncharacterized protein</fullName>
    </submittedName>
</protein>
<dbReference type="Pfam" id="PF20773">
    <property type="entry name" value="InhA-like_MAM"/>
    <property type="match status" value="1"/>
</dbReference>
<keyword evidence="2" id="KW-0812">Transmembrane</keyword>
<dbReference type="EMBL" id="DSMG01000053">
    <property type="protein sequence ID" value="HDX30772.1"/>
    <property type="molecule type" value="Genomic_DNA"/>
</dbReference>
<name>A0A7C1FE69_9CHLR</name>
<keyword evidence="2" id="KW-1133">Transmembrane helix</keyword>
<comment type="caution">
    <text evidence="3">The sequence shown here is derived from an EMBL/GenBank/DDBJ whole genome shotgun (WGS) entry which is preliminary data.</text>
</comment>
<gene>
    <name evidence="3" type="ORF">ENQ20_04685</name>
</gene>
<feature type="region of interest" description="Disordered" evidence="1">
    <location>
        <begin position="1"/>
        <end position="38"/>
    </location>
</feature>
<sequence length="744" mass="83570">MHRDALPISVSTMRERSSTAMQGQHSAGQLEAEGGRSEAQRRPLRRLCLWRWIRRLFQQRAPTAPAYPPSVEQMRIWQARMRSLLLLLLVVGVSACAAPAVDLVPVEAPPVESSLPRSSLLRTEPTPIPAAVLAQMDTEAQLRLMDLPRRDPVRLAVELNPDLDTAPIFAEPKTYRVGDREQFWVHNADAKQNVAIVAELVYQTDVVNVWVEVDQPYNSRRLRRSIDRFSNVIYPALVNLFGSEWNPGVDGDPRLHILHTTRLGSSVAGYFYSADKYTRVVNPFSNEKEIFFINLNWLNRLSDDEMYETVLAHEFQHMIHWNQDRGEDLWLNEGLSEYAQEVAGYPPDIRFAHSFLNNPDLPLTGWPPNPGASAPHYGAAYLFVAYLAQRFGDDFLGVLVAEQRNGASGIDAALATVGATETFDELFADWVVANWADAFAEEEDVRFAYRRLSLPKPQAAATHRLTADTIEALDLTEADVANYGVDYLLIDGEGDFIFHFEGATETQLAPTQPFDGTRMWWSNRGDDANPRLTRRFDLSALEPGTPVSMTLAAWWSIEEAYDYGYVKASRDGIDWVILPGQRTRDDNPTGNALGPGYTGISGDEAPGWVQESYDLSAFAGGPLWLRFSYVTDDAVNTEGWFIDNLAIPALGFVDSFEGELAGWESEGWVLTDNQLPQRWLVQALVFNEDRLEHVVRPPVGEDGRAMVDLTGLSNHRHIVLAISGLTHVTMEKASYSYWFEEKPN</sequence>
<keyword evidence="2" id="KW-0472">Membrane</keyword>
<feature type="transmembrane region" description="Helical" evidence="2">
    <location>
        <begin position="84"/>
        <end position="101"/>
    </location>
</feature>
<evidence type="ECO:0000313" key="3">
    <source>
        <dbReference type="EMBL" id="HDX30772.1"/>
    </source>
</evidence>
<evidence type="ECO:0000256" key="1">
    <source>
        <dbReference type="SAM" id="MobiDB-lite"/>
    </source>
</evidence>
<dbReference type="AlphaFoldDB" id="A0A7C1FE69"/>
<accession>A0A7C1FE69</accession>
<proteinExistence type="predicted"/>
<feature type="compositionally biased region" description="Polar residues" evidence="1">
    <location>
        <begin position="18"/>
        <end position="27"/>
    </location>
</feature>
<reference evidence="3" key="1">
    <citation type="journal article" date="2020" name="mSystems">
        <title>Genome- and Community-Level Interaction Insights into Carbon Utilization and Element Cycling Functions of Hydrothermarchaeota in Hydrothermal Sediment.</title>
        <authorList>
            <person name="Zhou Z."/>
            <person name="Liu Y."/>
            <person name="Xu W."/>
            <person name="Pan J."/>
            <person name="Luo Z.H."/>
            <person name="Li M."/>
        </authorList>
    </citation>
    <scope>NUCLEOTIDE SEQUENCE [LARGE SCALE GENOMIC DNA]</scope>
    <source>
        <strain evidence="3">SpSt-289</strain>
    </source>
</reference>
<evidence type="ECO:0000256" key="2">
    <source>
        <dbReference type="SAM" id="Phobius"/>
    </source>
</evidence>
<organism evidence="3">
    <name type="scientific">Caldilinea aerophila</name>
    <dbReference type="NCBI Taxonomy" id="133453"/>
    <lineage>
        <taxon>Bacteria</taxon>
        <taxon>Bacillati</taxon>
        <taxon>Chloroflexota</taxon>
        <taxon>Caldilineae</taxon>
        <taxon>Caldilineales</taxon>
        <taxon>Caldilineaceae</taxon>
        <taxon>Caldilinea</taxon>
    </lineage>
</organism>